<reference evidence="2 3" key="1">
    <citation type="journal article" date="2019" name="Nat. Ecol. Evol.">
        <title>Megaphylogeny resolves global patterns of mushroom evolution.</title>
        <authorList>
            <person name="Varga T."/>
            <person name="Krizsan K."/>
            <person name="Foldi C."/>
            <person name="Dima B."/>
            <person name="Sanchez-Garcia M."/>
            <person name="Sanchez-Ramirez S."/>
            <person name="Szollosi G.J."/>
            <person name="Szarkandi J.G."/>
            <person name="Papp V."/>
            <person name="Albert L."/>
            <person name="Andreopoulos W."/>
            <person name="Angelini C."/>
            <person name="Antonin V."/>
            <person name="Barry K.W."/>
            <person name="Bougher N.L."/>
            <person name="Buchanan P."/>
            <person name="Buyck B."/>
            <person name="Bense V."/>
            <person name="Catcheside P."/>
            <person name="Chovatia M."/>
            <person name="Cooper J."/>
            <person name="Damon W."/>
            <person name="Desjardin D."/>
            <person name="Finy P."/>
            <person name="Geml J."/>
            <person name="Haridas S."/>
            <person name="Hughes K."/>
            <person name="Justo A."/>
            <person name="Karasinski D."/>
            <person name="Kautmanova I."/>
            <person name="Kiss B."/>
            <person name="Kocsube S."/>
            <person name="Kotiranta H."/>
            <person name="LaButti K.M."/>
            <person name="Lechner B.E."/>
            <person name="Liimatainen K."/>
            <person name="Lipzen A."/>
            <person name="Lukacs Z."/>
            <person name="Mihaltcheva S."/>
            <person name="Morgado L.N."/>
            <person name="Niskanen T."/>
            <person name="Noordeloos M.E."/>
            <person name="Ohm R.A."/>
            <person name="Ortiz-Santana B."/>
            <person name="Ovrebo C."/>
            <person name="Racz N."/>
            <person name="Riley R."/>
            <person name="Savchenko A."/>
            <person name="Shiryaev A."/>
            <person name="Soop K."/>
            <person name="Spirin V."/>
            <person name="Szebenyi C."/>
            <person name="Tomsovsky M."/>
            <person name="Tulloss R.E."/>
            <person name="Uehling J."/>
            <person name="Grigoriev I.V."/>
            <person name="Vagvolgyi C."/>
            <person name="Papp T."/>
            <person name="Martin F.M."/>
            <person name="Miettinen O."/>
            <person name="Hibbett D.S."/>
            <person name="Nagy L.G."/>
        </authorList>
    </citation>
    <scope>NUCLEOTIDE SEQUENCE [LARGE SCALE GENOMIC DNA]</scope>
    <source>
        <strain evidence="2 3">FP101781</strain>
    </source>
</reference>
<gene>
    <name evidence="2" type="ORF">FA13DRAFT_1733898</name>
</gene>
<feature type="compositionally biased region" description="Low complexity" evidence="1">
    <location>
        <begin position="8"/>
        <end position="22"/>
    </location>
</feature>
<name>A0A4Y7T7D1_COPMI</name>
<feature type="region of interest" description="Disordered" evidence="1">
    <location>
        <begin position="1"/>
        <end position="22"/>
    </location>
</feature>
<protein>
    <submittedName>
        <fullName evidence="2">Uncharacterized protein</fullName>
    </submittedName>
</protein>
<dbReference type="Proteomes" id="UP000298030">
    <property type="component" value="Unassembled WGS sequence"/>
</dbReference>
<comment type="caution">
    <text evidence="2">The sequence shown here is derived from an EMBL/GenBank/DDBJ whole genome shotgun (WGS) entry which is preliminary data.</text>
</comment>
<dbReference type="EMBL" id="QPFP01000024">
    <property type="protein sequence ID" value="TEB30087.1"/>
    <property type="molecule type" value="Genomic_DNA"/>
</dbReference>
<dbReference type="AlphaFoldDB" id="A0A4Y7T7D1"/>
<organism evidence="2 3">
    <name type="scientific">Coprinellus micaceus</name>
    <name type="common">Glistening ink-cap mushroom</name>
    <name type="synonym">Coprinus micaceus</name>
    <dbReference type="NCBI Taxonomy" id="71717"/>
    <lineage>
        <taxon>Eukaryota</taxon>
        <taxon>Fungi</taxon>
        <taxon>Dikarya</taxon>
        <taxon>Basidiomycota</taxon>
        <taxon>Agaricomycotina</taxon>
        <taxon>Agaricomycetes</taxon>
        <taxon>Agaricomycetidae</taxon>
        <taxon>Agaricales</taxon>
        <taxon>Agaricineae</taxon>
        <taxon>Psathyrellaceae</taxon>
        <taxon>Coprinellus</taxon>
    </lineage>
</organism>
<feature type="compositionally biased region" description="Low complexity" evidence="1">
    <location>
        <begin position="100"/>
        <end position="115"/>
    </location>
</feature>
<accession>A0A4Y7T7D1</accession>
<sequence length="277" mass="29824">MTTLPPMNNSGSKKNASSSTQLVQTTIIQTTTTTTAAKKGKGKKRILPLADGSGVDLLGELPFTPQVMEALRQRVIQLEDQLAASSPSSDERPAKRARTAAEPEASGSAPSTSTVKVDEKKKKVQVKKIFDRLKKECKADGVKFQGSPKTIKFDEVLEANEFEALFGGKGFLVQPRPDNKPKSTVTIMTFNASQVNSFFGGDMKGLKGNIWTRGGAPSFSKSVKIGPCDVTVESMEVNYSKNGMKCTLKFEVHGDGDDICYGGGYGKTYIYGAGMLF</sequence>
<evidence type="ECO:0000313" key="2">
    <source>
        <dbReference type="EMBL" id="TEB30087.1"/>
    </source>
</evidence>
<feature type="region of interest" description="Disordered" evidence="1">
    <location>
        <begin position="82"/>
        <end position="118"/>
    </location>
</feature>
<dbReference type="OrthoDB" id="2743634at2759"/>
<evidence type="ECO:0000256" key="1">
    <source>
        <dbReference type="SAM" id="MobiDB-lite"/>
    </source>
</evidence>
<keyword evidence="3" id="KW-1185">Reference proteome</keyword>
<evidence type="ECO:0000313" key="3">
    <source>
        <dbReference type="Proteomes" id="UP000298030"/>
    </source>
</evidence>
<proteinExistence type="predicted"/>